<gene>
    <name evidence="2" type="ORF">BHC49_07235</name>
</gene>
<dbReference type="Proteomes" id="UP000229434">
    <property type="component" value="Unassembled WGS sequence"/>
</dbReference>
<sequence length="112" mass="12969">MLVKGNLYPIKDIISYVKGNIERGDDFCIYGESDEDLLSNKSYYIDDYPDVDDNGKEIYPPHALKKKLNYLYSGQQFADVIDSVIDQKPLATTDEFIKALNYYSEYDNFLDL</sequence>
<protein>
    <recommendedName>
        <fullName evidence="1">DUF7716 domain-containing protein</fullName>
    </recommendedName>
</protein>
<dbReference type="RefSeq" id="WP_065652546.1">
    <property type="nucleotide sequence ID" value="NZ_MDVC01000059.1"/>
</dbReference>
<accession>A0A2N9XXX5</accession>
<organism evidence="2 3">
    <name type="scientific">Snodgrassella alvi</name>
    <dbReference type="NCBI Taxonomy" id="1196083"/>
    <lineage>
        <taxon>Bacteria</taxon>
        <taxon>Pseudomonadati</taxon>
        <taxon>Pseudomonadota</taxon>
        <taxon>Betaproteobacteria</taxon>
        <taxon>Neisseriales</taxon>
        <taxon>Neisseriaceae</taxon>
        <taxon>Snodgrassella</taxon>
    </lineage>
</organism>
<dbReference type="AlphaFoldDB" id="A0A2N9XXX5"/>
<name>A0A2N9XXX5_9NEIS</name>
<reference evidence="2 3" key="1">
    <citation type="journal article" date="2017" name="MBio">
        <title>Type VI secretion-mediated competition in the bee gut microbiome.</title>
        <authorList>
            <person name="Steele M.I."/>
            <person name="Kwong W.K."/>
            <person name="Powell J.E."/>
            <person name="Whiteley M."/>
            <person name="Moran N.A."/>
        </authorList>
    </citation>
    <scope>NUCLEOTIDE SEQUENCE [LARGE SCALE GENOMIC DNA]</scope>
    <source>
        <strain evidence="2 3">Nev3CBA3</strain>
    </source>
</reference>
<proteinExistence type="predicted"/>
<dbReference type="InterPro" id="IPR056133">
    <property type="entry name" value="DUF7716"/>
</dbReference>
<feature type="domain" description="DUF7716" evidence="1">
    <location>
        <begin position="23"/>
        <end position="111"/>
    </location>
</feature>
<evidence type="ECO:0000313" key="2">
    <source>
        <dbReference type="EMBL" id="PIT55011.1"/>
    </source>
</evidence>
<evidence type="ECO:0000259" key="1">
    <source>
        <dbReference type="Pfam" id="PF24832"/>
    </source>
</evidence>
<dbReference type="EMBL" id="MEIS01000107">
    <property type="protein sequence ID" value="PIT55011.1"/>
    <property type="molecule type" value="Genomic_DNA"/>
</dbReference>
<comment type="caution">
    <text evidence="2">The sequence shown here is derived from an EMBL/GenBank/DDBJ whole genome shotgun (WGS) entry which is preliminary data.</text>
</comment>
<evidence type="ECO:0000313" key="3">
    <source>
        <dbReference type="Proteomes" id="UP000229434"/>
    </source>
</evidence>
<dbReference type="Pfam" id="PF24832">
    <property type="entry name" value="DUF7716"/>
    <property type="match status" value="1"/>
</dbReference>